<dbReference type="CDD" id="cd01299">
    <property type="entry name" value="Met_dep_hydrolase_A"/>
    <property type="match status" value="1"/>
</dbReference>
<feature type="domain" description="Amidohydrolase-related" evidence="1">
    <location>
        <begin position="56"/>
        <end position="391"/>
    </location>
</feature>
<protein>
    <submittedName>
        <fullName evidence="2">Amidohydrolase family protein</fullName>
    </submittedName>
</protein>
<dbReference type="eggNOG" id="COG1228">
    <property type="taxonomic scope" value="Bacteria"/>
</dbReference>
<dbReference type="PANTHER" id="PTHR43135">
    <property type="entry name" value="ALPHA-D-RIBOSE 1-METHYLPHOSPHONATE 5-TRIPHOSPHATE DIPHOSPHATASE"/>
    <property type="match status" value="1"/>
</dbReference>
<dbReference type="Gene3D" id="3.20.20.140">
    <property type="entry name" value="Metal-dependent hydrolases"/>
    <property type="match status" value="1"/>
</dbReference>
<dbReference type="AlphaFoldDB" id="A0A081BGA4"/>
<evidence type="ECO:0000313" key="2">
    <source>
        <dbReference type="EMBL" id="GAK47072.1"/>
    </source>
</evidence>
<dbReference type="Proteomes" id="UP000028700">
    <property type="component" value="Unassembled WGS sequence"/>
</dbReference>
<name>A0A081BGA4_9LACO</name>
<dbReference type="RefSeq" id="WP_034525902.1">
    <property type="nucleotide sequence ID" value="NZ_BBJM01000002.1"/>
</dbReference>
<reference evidence="2" key="1">
    <citation type="journal article" date="2014" name="Genome Announc.">
        <title>Draft Genome Sequence of Lactobacillus oryzae Strain SG293T.</title>
        <authorList>
            <person name="Tanizawa Y."/>
            <person name="Fujisawa T."/>
            <person name="Mochizuki T."/>
            <person name="Kaminuma E."/>
            <person name="Nakamura Y."/>
            <person name="Tohno M."/>
        </authorList>
    </citation>
    <scope>NUCLEOTIDE SEQUENCE [LARGE SCALE GENOMIC DNA]</scope>
    <source>
        <strain evidence="2">SG293</strain>
    </source>
</reference>
<dbReference type="PANTHER" id="PTHR43135:SF3">
    <property type="entry name" value="ALPHA-D-RIBOSE 1-METHYLPHOSPHONATE 5-TRIPHOSPHATE DIPHOSPHATASE"/>
    <property type="match status" value="1"/>
</dbReference>
<proteinExistence type="predicted"/>
<accession>A0A081BGA4</accession>
<dbReference type="EMBL" id="BBJM01000002">
    <property type="protein sequence ID" value="GAK47072.1"/>
    <property type="molecule type" value="Genomic_DNA"/>
</dbReference>
<keyword evidence="3" id="KW-1185">Reference proteome</keyword>
<dbReference type="SUPFAM" id="SSF51556">
    <property type="entry name" value="Metallo-dependent hydrolases"/>
    <property type="match status" value="1"/>
</dbReference>
<keyword evidence="2" id="KW-0378">Hydrolase</keyword>
<evidence type="ECO:0000259" key="1">
    <source>
        <dbReference type="Pfam" id="PF01979"/>
    </source>
</evidence>
<dbReference type="Pfam" id="PF01979">
    <property type="entry name" value="Amidohydro_1"/>
    <property type="match status" value="1"/>
</dbReference>
<dbReference type="InterPro" id="IPR032466">
    <property type="entry name" value="Metal_Hydrolase"/>
</dbReference>
<dbReference type="STRING" id="1291743.LOSG293_020100"/>
<organism evidence="2 3">
    <name type="scientific">Secundilactobacillus oryzae JCM 18671</name>
    <dbReference type="NCBI Taxonomy" id="1291743"/>
    <lineage>
        <taxon>Bacteria</taxon>
        <taxon>Bacillati</taxon>
        <taxon>Bacillota</taxon>
        <taxon>Bacilli</taxon>
        <taxon>Lactobacillales</taxon>
        <taxon>Lactobacillaceae</taxon>
        <taxon>Secundilactobacillus</taxon>
    </lineage>
</organism>
<comment type="caution">
    <text evidence="2">The sequence shown here is derived from an EMBL/GenBank/DDBJ whole genome shotgun (WGS) entry which is preliminary data.</text>
</comment>
<dbReference type="SUPFAM" id="SSF51338">
    <property type="entry name" value="Composite domain of metallo-dependent hydrolases"/>
    <property type="match status" value="1"/>
</dbReference>
<sequence length="418" mass="45818">MPTTIYKNANIYSHHQHDFIQDAWFEVEDETGKITQVGKGTPNKIADQIVDVHHQFIMPGIMNAHTHITSVPREFADRVDERHGTTPEVATMYAIHNMRDLINNGVTYIRNVGAQFDVDIAVEQMRKNGFIEGPRIKTSGQAISMTGGHGSDGGYEVDGVDEMRKTVRTAMKNGAKNIKMMVTGGVLKNGETPDDIQLTFDEVRAGVIEAHHKGYTVAAHAQGNTGIKEAVEAGVDTIEHGFDIDDETIKMMKQHGTAVVPTLNAMYGIYEFGEGTVPDWARQKVIVNIEKHFKSIEKAAKAGIPIAMGTDAGTPYNGFTTESAYELQLEVEKAHMTPAQAIESATIICAEVMQVGAEYGSIEAGKFADFIVMAENPIDDISVIQRDKDVYQHGKRVHAANVQTIEARQAEPIAEAGR</sequence>
<evidence type="ECO:0000313" key="3">
    <source>
        <dbReference type="Proteomes" id="UP000028700"/>
    </source>
</evidence>
<dbReference type="InterPro" id="IPR057744">
    <property type="entry name" value="OTAase-like"/>
</dbReference>
<gene>
    <name evidence="2" type="ORF">LOSG293_020100</name>
</gene>
<dbReference type="InterPro" id="IPR006680">
    <property type="entry name" value="Amidohydro-rel"/>
</dbReference>
<dbReference type="InterPro" id="IPR011059">
    <property type="entry name" value="Metal-dep_hydrolase_composite"/>
</dbReference>
<dbReference type="GO" id="GO:0016810">
    <property type="term" value="F:hydrolase activity, acting on carbon-nitrogen (but not peptide) bonds"/>
    <property type="evidence" value="ECO:0007669"/>
    <property type="project" value="InterPro"/>
</dbReference>
<dbReference type="Gene3D" id="2.30.40.10">
    <property type="entry name" value="Urease, subunit C, domain 1"/>
    <property type="match status" value="1"/>
</dbReference>
<dbReference type="OrthoDB" id="9797498at2"/>
<dbReference type="InterPro" id="IPR051781">
    <property type="entry name" value="Metallo-dep_Hydrolase"/>
</dbReference>